<reference evidence="2 3" key="1">
    <citation type="journal article" date="2012" name="ISME J.">
        <title>Nitrification expanded: discovery, physiology and genomics of a nitrite-oxidizing bacterium from the phylum Chloroflexi.</title>
        <authorList>
            <person name="Sorokin D.Y."/>
            <person name="Lucker S."/>
            <person name="Vejmelkova D."/>
            <person name="Kostrikina N.A."/>
            <person name="Kleerebezem R."/>
            <person name="Rijpstra W.I."/>
            <person name="Damste J.S."/>
            <person name="Le Paslier D."/>
            <person name="Muyzer G."/>
            <person name="Wagner M."/>
            <person name="van Loosdrecht M.C."/>
            <person name="Daims H."/>
        </authorList>
    </citation>
    <scope>NUCLEOTIDE SEQUENCE [LARGE SCALE GENOMIC DNA]</scope>
    <source>
        <strain evidence="3">none</strain>
    </source>
</reference>
<feature type="transmembrane region" description="Helical" evidence="1">
    <location>
        <begin position="32"/>
        <end position="52"/>
    </location>
</feature>
<proteinExistence type="predicted"/>
<organism evidence="2 3">
    <name type="scientific">Nitrolancea hollandica Lb</name>
    <dbReference type="NCBI Taxonomy" id="1129897"/>
    <lineage>
        <taxon>Bacteria</taxon>
        <taxon>Pseudomonadati</taxon>
        <taxon>Thermomicrobiota</taxon>
        <taxon>Thermomicrobia</taxon>
        <taxon>Sphaerobacterales</taxon>
        <taxon>Sphaerobacterineae</taxon>
        <taxon>Sphaerobacteraceae</taxon>
        <taxon>Nitrolancea</taxon>
    </lineage>
</organism>
<dbReference type="Proteomes" id="UP000004221">
    <property type="component" value="Unassembled WGS sequence"/>
</dbReference>
<accession>I4EFU9</accession>
<dbReference type="RefSeq" id="WP_008476884.1">
    <property type="nucleotide sequence ID" value="NZ_CAGS01000159.1"/>
</dbReference>
<feature type="transmembrane region" description="Helical" evidence="1">
    <location>
        <begin position="206"/>
        <end position="225"/>
    </location>
</feature>
<evidence type="ECO:0000256" key="1">
    <source>
        <dbReference type="SAM" id="Phobius"/>
    </source>
</evidence>
<protein>
    <submittedName>
        <fullName evidence="2">Uncharacterized protein</fullName>
    </submittedName>
</protein>
<keyword evidence="1" id="KW-0812">Transmembrane</keyword>
<name>I4EFU9_9BACT</name>
<keyword evidence="3" id="KW-1185">Reference proteome</keyword>
<gene>
    <name evidence="2" type="ORF">NITHO_2410005</name>
</gene>
<evidence type="ECO:0000313" key="3">
    <source>
        <dbReference type="Proteomes" id="UP000004221"/>
    </source>
</evidence>
<dbReference type="AlphaFoldDB" id="I4EFU9"/>
<dbReference type="Gene3D" id="2.60.120.260">
    <property type="entry name" value="Galactose-binding domain-like"/>
    <property type="match status" value="1"/>
</dbReference>
<dbReference type="OrthoDB" id="9888167at2"/>
<comment type="caution">
    <text evidence="2">The sequence shown here is derived from an EMBL/GenBank/DDBJ whole genome shotgun (WGS) entry which is preliminary data.</text>
</comment>
<dbReference type="EMBL" id="CAGS01000159">
    <property type="protein sequence ID" value="CCF83561.1"/>
    <property type="molecule type" value="Genomic_DNA"/>
</dbReference>
<keyword evidence="1" id="KW-0472">Membrane</keyword>
<evidence type="ECO:0000313" key="2">
    <source>
        <dbReference type="EMBL" id="CCF83561.1"/>
    </source>
</evidence>
<sequence>MVDIDNAYIEPVARPSTMQVLWQMLDHHELPLRLLAAALGVILLLVLLTINLEIRLPGVHLPEGARSTIRPGQLLLAPGLHGPNDPAITTTHDWFTQRLNTETALATNSRGGKLSTSFYGTEVSLIARVGPEAGRVYIQVDGAPVPSLSQDDSGNSYINLRDEDAVNETISIATGLPHAEHMLEITNGSAGQLAISGILVDAATPFSWAFALMYTVLVILLVGVVREVLIAIARRFQWFPPTRGLILWRRMRPE</sequence>
<keyword evidence="1" id="KW-1133">Transmembrane helix</keyword>